<protein>
    <submittedName>
        <fullName evidence="1">Uncharacterized protein</fullName>
    </submittedName>
</protein>
<gene>
    <name evidence="1" type="ORF">AXK61_00565</name>
</gene>
<dbReference type="SUPFAM" id="SSF56112">
    <property type="entry name" value="Protein kinase-like (PK-like)"/>
    <property type="match status" value="1"/>
</dbReference>
<proteinExistence type="predicted"/>
<sequence>MQPHSDPLFGRYTVVAPLGRHATGTSSLVDGPDGRQVLTVLPVADGAAFLRDAAVAARPSGTGAAPVLAYGFADGVAWFVAPDPSGRDLAAVPAADIPVGEMVGRALAALDAASEAGARRTSGVGGGPAPVRRRWPVIAGAVAGVFVLVGAVVGVTVARSGDSGADGPSGPVTAVSGYGDTVCAVADARLYCFGGNRSATNGDGTTTARTAPAIVAGLSRVSDVAVADGVVCAITAGDVYCWGAYSSGLVPEQTTQYTGARTPVKVTGISGATRIAVATSGRLGSTACALTAAGPYCWGSAISSTKPTALRGVPKASAVEVSFVGYAAIACALVDDAVECWTGGTDFDPLTEPPSRVAGLPAVTALSAGGACGVADGRAYCWEGNSATIAAVAAPWASGRRGITAVASDGQYATAHCIVVDGAVSCAGKPTETVAVVSGLDRVTAITTAGPTCAVADGYLYCWGDLAWRTGGTAGGAAAAPVRIEVAR</sequence>
<dbReference type="EMBL" id="LSRE01000001">
    <property type="protein sequence ID" value="KXP01347.1"/>
    <property type="molecule type" value="Genomic_DNA"/>
</dbReference>
<dbReference type="Proteomes" id="UP000070409">
    <property type="component" value="Unassembled WGS sequence"/>
</dbReference>
<evidence type="ECO:0000313" key="1">
    <source>
        <dbReference type="EMBL" id="KXP01347.1"/>
    </source>
</evidence>
<accession>A0A137ZT46</accession>
<dbReference type="InterPro" id="IPR011009">
    <property type="entry name" value="Kinase-like_dom_sf"/>
</dbReference>
<keyword evidence="2" id="KW-1185">Reference proteome</keyword>
<dbReference type="InterPro" id="IPR009091">
    <property type="entry name" value="RCC1/BLIP-II"/>
</dbReference>
<comment type="caution">
    <text evidence="1">The sequence shown here is derived from an EMBL/GenBank/DDBJ whole genome shotgun (WGS) entry which is preliminary data.</text>
</comment>
<dbReference type="RefSeq" id="WP_068743266.1">
    <property type="nucleotide sequence ID" value="NZ_LSRE01000001.1"/>
</dbReference>
<dbReference type="Gene3D" id="2.130.10.30">
    <property type="entry name" value="Regulator of chromosome condensation 1/beta-lactamase-inhibitor protein II"/>
    <property type="match status" value="2"/>
</dbReference>
<dbReference type="SUPFAM" id="SSF50985">
    <property type="entry name" value="RCC1/BLIP-II"/>
    <property type="match status" value="1"/>
</dbReference>
<organism evidence="1 2">
    <name type="scientific">Tsukamurella pseudospumae</name>
    <dbReference type="NCBI Taxonomy" id="239498"/>
    <lineage>
        <taxon>Bacteria</taxon>
        <taxon>Bacillati</taxon>
        <taxon>Actinomycetota</taxon>
        <taxon>Actinomycetes</taxon>
        <taxon>Mycobacteriales</taxon>
        <taxon>Tsukamurellaceae</taxon>
        <taxon>Tsukamurella</taxon>
    </lineage>
</organism>
<name>A0A137ZT46_9ACTN</name>
<evidence type="ECO:0000313" key="2">
    <source>
        <dbReference type="Proteomes" id="UP000070409"/>
    </source>
</evidence>
<reference evidence="1 2" key="1">
    <citation type="submission" date="2016-02" db="EMBL/GenBank/DDBJ databases">
        <authorList>
            <person name="Teng J.L."/>
            <person name="Tang Y."/>
            <person name="Huang Y."/>
            <person name="Guo F."/>
            <person name="Wei W."/>
            <person name="Chen J.H."/>
            <person name="Wong S.Y."/>
            <person name="Lau S.K."/>
            <person name="Woo P.C."/>
        </authorList>
    </citation>
    <scope>NUCLEOTIDE SEQUENCE [LARGE SCALE GENOMIC DNA]</scope>
    <source>
        <strain evidence="1 2">JCM 13375</strain>
    </source>
</reference>